<proteinExistence type="predicted"/>
<dbReference type="PROSITE" id="PS51168">
    <property type="entry name" value="CHORISMATE_MUT_2"/>
    <property type="match status" value="1"/>
</dbReference>
<keyword evidence="4" id="KW-1185">Reference proteome</keyword>
<gene>
    <name evidence="3" type="ORF">WDS16_09335</name>
</gene>
<dbReference type="InterPro" id="IPR036263">
    <property type="entry name" value="Chorismate_II_sf"/>
</dbReference>
<dbReference type="RefSeq" id="WP_338892221.1">
    <property type="nucleotide sequence ID" value="NZ_CP147846.1"/>
</dbReference>
<dbReference type="SMART" id="SM00830">
    <property type="entry name" value="CM_2"/>
    <property type="match status" value="1"/>
</dbReference>
<dbReference type="SUPFAM" id="SSF48600">
    <property type="entry name" value="Chorismate mutase II"/>
    <property type="match status" value="1"/>
</dbReference>
<dbReference type="Gene3D" id="1.20.59.10">
    <property type="entry name" value="Chorismate mutase"/>
    <property type="match status" value="1"/>
</dbReference>
<keyword evidence="1 3" id="KW-0413">Isomerase</keyword>
<evidence type="ECO:0000259" key="2">
    <source>
        <dbReference type="PROSITE" id="PS51168"/>
    </source>
</evidence>
<organism evidence="3 4">
    <name type="scientific">Rhodococcus sovatensis</name>
    <dbReference type="NCBI Taxonomy" id="1805840"/>
    <lineage>
        <taxon>Bacteria</taxon>
        <taxon>Bacillati</taxon>
        <taxon>Actinomycetota</taxon>
        <taxon>Actinomycetes</taxon>
        <taxon>Mycobacteriales</taxon>
        <taxon>Nocardiaceae</taxon>
        <taxon>Rhodococcus</taxon>
    </lineage>
</organism>
<accession>A0ABZ2PNP4</accession>
<evidence type="ECO:0000313" key="3">
    <source>
        <dbReference type="EMBL" id="WXG70669.1"/>
    </source>
</evidence>
<dbReference type="PANTHER" id="PTHR38041:SF1">
    <property type="entry name" value="CHORISMATE MUTASE"/>
    <property type="match status" value="1"/>
</dbReference>
<dbReference type="PANTHER" id="PTHR38041">
    <property type="entry name" value="CHORISMATE MUTASE"/>
    <property type="match status" value="1"/>
</dbReference>
<dbReference type="InterPro" id="IPR051331">
    <property type="entry name" value="Chorismate_mutase-related"/>
</dbReference>
<dbReference type="GO" id="GO:0004106">
    <property type="term" value="F:chorismate mutase activity"/>
    <property type="evidence" value="ECO:0007669"/>
    <property type="project" value="UniProtKB-EC"/>
</dbReference>
<dbReference type="Proteomes" id="UP001432000">
    <property type="component" value="Chromosome"/>
</dbReference>
<sequence>MTEEPCTQLASLRAELDSIDAGLLVAIRDRIEICSRVALVKREFDIPMMQPDRVGVVQDRAREFARKHGMSEDFLASVYDLLIGEACRVEDLIIDADSAVGKRGR</sequence>
<dbReference type="InterPro" id="IPR002701">
    <property type="entry name" value="CM_II_prokaryot"/>
</dbReference>
<name>A0ABZ2PNP4_9NOCA</name>
<protein>
    <submittedName>
        <fullName evidence="3">Chorismate mutase</fullName>
        <ecNumber evidence="3">5.4.99.5</ecNumber>
    </submittedName>
</protein>
<evidence type="ECO:0000313" key="4">
    <source>
        <dbReference type="Proteomes" id="UP001432000"/>
    </source>
</evidence>
<dbReference type="InterPro" id="IPR036979">
    <property type="entry name" value="CM_dom_sf"/>
</dbReference>
<dbReference type="EC" id="5.4.99.5" evidence="3"/>
<feature type="domain" description="Chorismate mutase" evidence="2">
    <location>
        <begin position="3"/>
        <end position="94"/>
    </location>
</feature>
<dbReference type="Pfam" id="PF01817">
    <property type="entry name" value="CM_2"/>
    <property type="match status" value="1"/>
</dbReference>
<evidence type="ECO:0000256" key="1">
    <source>
        <dbReference type="ARBA" id="ARBA00023235"/>
    </source>
</evidence>
<dbReference type="EMBL" id="CP147846">
    <property type="protein sequence ID" value="WXG70669.1"/>
    <property type="molecule type" value="Genomic_DNA"/>
</dbReference>
<reference evidence="3 4" key="1">
    <citation type="submission" date="2024-03" db="EMBL/GenBank/DDBJ databases">
        <title>Natural products discovery in diverse microorganisms through a two-stage MS feature dereplication strategy.</title>
        <authorList>
            <person name="Zhang R."/>
        </authorList>
    </citation>
    <scope>NUCLEOTIDE SEQUENCE [LARGE SCALE GENOMIC DNA]</scope>
    <source>
        <strain evidence="3 4">18930</strain>
    </source>
</reference>